<dbReference type="PANTHER" id="PTHR20916:SF12">
    <property type="entry name" value="ANCESTRAL COATOMER ELEMENT 1 SEC16_SEC31 DOMAIN-CONTAINING PROTEIN-RELATED"/>
    <property type="match status" value="1"/>
</dbReference>
<keyword evidence="1" id="KW-0472">Membrane</keyword>
<reference evidence="3 4" key="1">
    <citation type="submission" date="2016-09" db="EMBL/GenBank/DDBJ databases">
        <title>Extensive genetic diversity and differential bi-allelic expression allows diatom success in the polar Southern Ocean.</title>
        <authorList>
            <consortium name="DOE Joint Genome Institute"/>
            <person name="Mock T."/>
            <person name="Otillar R.P."/>
            <person name="Strauss J."/>
            <person name="Dupont C."/>
            <person name="Frickenhaus S."/>
            <person name="Maumus F."/>
            <person name="Mcmullan M."/>
            <person name="Sanges R."/>
            <person name="Schmutz J."/>
            <person name="Toseland A."/>
            <person name="Valas R."/>
            <person name="Veluchamy A."/>
            <person name="Ward B.J."/>
            <person name="Allen A."/>
            <person name="Barry K."/>
            <person name="Falciatore A."/>
            <person name="Ferrante M."/>
            <person name="Fortunato A.E."/>
            <person name="Gloeckner G."/>
            <person name="Gruber A."/>
            <person name="Hipkin R."/>
            <person name="Janech M."/>
            <person name="Kroth P."/>
            <person name="Leese F."/>
            <person name="Lindquist E."/>
            <person name="Lyon B.R."/>
            <person name="Martin J."/>
            <person name="Mayer C."/>
            <person name="Parker M."/>
            <person name="Quesneville H."/>
            <person name="Raymond J."/>
            <person name="Uhlig C."/>
            <person name="Valentin K.U."/>
            <person name="Worden A.Z."/>
            <person name="Armbrust E.V."/>
            <person name="Bowler C."/>
            <person name="Green B."/>
            <person name="Moulton V."/>
            <person name="Van Oosterhout C."/>
            <person name="Grigoriev I."/>
        </authorList>
    </citation>
    <scope>NUCLEOTIDE SEQUENCE [LARGE SCALE GENOMIC DNA]</scope>
    <source>
        <strain evidence="3 4">CCMP1102</strain>
    </source>
</reference>
<proteinExistence type="predicted"/>
<dbReference type="GO" id="GO:0004402">
    <property type="term" value="F:histone acetyltransferase activity"/>
    <property type="evidence" value="ECO:0007669"/>
    <property type="project" value="TreeGrafter"/>
</dbReference>
<accession>A0A1E7FF15</accession>
<dbReference type="EMBL" id="KV784358">
    <property type="protein sequence ID" value="OEU16761.1"/>
    <property type="molecule type" value="Genomic_DNA"/>
</dbReference>
<feature type="transmembrane region" description="Helical" evidence="1">
    <location>
        <begin position="21"/>
        <end position="44"/>
    </location>
</feature>
<keyword evidence="4" id="KW-1185">Reference proteome</keyword>
<feature type="domain" description="AB hydrolase-1" evidence="2">
    <location>
        <begin position="93"/>
        <end position="407"/>
    </location>
</feature>
<gene>
    <name evidence="3" type="ORF">FRACYDRAFT_239353</name>
</gene>
<dbReference type="OrthoDB" id="44248at2759"/>
<dbReference type="SUPFAM" id="SSF53474">
    <property type="entry name" value="alpha/beta-Hydrolases"/>
    <property type="match status" value="1"/>
</dbReference>
<dbReference type="GO" id="GO:0016787">
    <property type="term" value="F:hydrolase activity"/>
    <property type="evidence" value="ECO:0007669"/>
    <property type="project" value="UniProtKB-KW"/>
</dbReference>
<evidence type="ECO:0000256" key="1">
    <source>
        <dbReference type="SAM" id="Phobius"/>
    </source>
</evidence>
<evidence type="ECO:0000313" key="3">
    <source>
        <dbReference type="EMBL" id="OEU16761.1"/>
    </source>
</evidence>
<dbReference type="PANTHER" id="PTHR20916">
    <property type="entry name" value="CYSTEINE AND GLYCINE-RICH PROTEIN 2 BINDING PROTEIN"/>
    <property type="match status" value="1"/>
</dbReference>
<keyword evidence="1" id="KW-1133">Transmembrane helix</keyword>
<keyword evidence="1" id="KW-0812">Transmembrane</keyword>
<dbReference type="InterPro" id="IPR000073">
    <property type="entry name" value="AB_hydrolase_1"/>
</dbReference>
<dbReference type="KEGG" id="fcy:FRACYDRAFT_239353"/>
<evidence type="ECO:0000259" key="2">
    <source>
        <dbReference type="Pfam" id="PF12697"/>
    </source>
</evidence>
<dbReference type="Pfam" id="PF12697">
    <property type="entry name" value="Abhydrolase_6"/>
    <property type="match status" value="1"/>
</dbReference>
<dbReference type="Gene3D" id="3.40.50.1820">
    <property type="entry name" value="alpha/beta hydrolase"/>
    <property type="match status" value="1"/>
</dbReference>
<name>A0A1E7FF15_9STRA</name>
<dbReference type="Proteomes" id="UP000095751">
    <property type="component" value="Unassembled WGS sequence"/>
</dbReference>
<dbReference type="InterPro" id="IPR029058">
    <property type="entry name" value="AB_hydrolase_fold"/>
</dbReference>
<sequence length="421" mass="46955">MKLHGRRLSRDTSNNNNVGAIIIILLIFVVVVLFHSSVVIIVGVECLVVVNKNSNNNNNNNNPSFYYPNPENSNSPTIVQIIPATQNDIYPPLILLGGIAQTKSSWDHHLTSLTKSRKVILYECLGQGLGLGGLGDGVETMATKTAATMTPDDNFDNNISNDNNDCDDYSLLGQAQRLLETLNNINNVIFTENDNSNNDNNYVDIVGFSFGGRVAMAAACLQQQEVQQLQQQPNNNNEGRHKIRIRKLHLTGVGCDRSDFGHLAMKSFHGIIHNDISLRSFAWSILLSTYSSKYLYNLSENKLERFIDHICSTNNPMGLLSILEQSEINDITDPWHVINMADRIVNANINSNNNSNNTINGKICVGEFDKMAPINEVESLRKKLQWETPIDILSDCGHAAVMEKPRAWRESVISFLDDNEE</sequence>
<dbReference type="InParanoid" id="A0A1E7FF15"/>
<protein>
    <submittedName>
        <fullName evidence="3">Alpha/beta-hydrolase</fullName>
    </submittedName>
</protein>
<evidence type="ECO:0000313" key="4">
    <source>
        <dbReference type="Proteomes" id="UP000095751"/>
    </source>
</evidence>
<keyword evidence="3" id="KW-0378">Hydrolase</keyword>
<dbReference type="AlphaFoldDB" id="A0A1E7FF15"/>
<organism evidence="3 4">
    <name type="scientific">Fragilariopsis cylindrus CCMP1102</name>
    <dbReference type="NCBI Taxonomy" id="635003"/>
    <lineage>
        <taxon>Eukaryota</taxon>
        <taxon>Sar</taxon>
        <taxon>Stramenopiles</taxon>
        <taxon>Ochrophyta</taxon>
        <taxon>Bacillariophyta</taxon>
        <taxon>Bacillariophyceae</taxon>
        <taxon>Bacillariophycidae</taxon>
        <taxon>Bacillariales</taxon>
        <taxon>Bacillariaceae</taxon>
        <taxon>Fragilariopsis</taxon>
    </lineage>
</organism>